<dbReference type="Gene3D" id="3.40.50.410">
    <property type="entry name" value="von Willebrand factor, type A domain"/>
    <property type="match status" value="1"/>
</dbReference>
<reference evidence="4" key="1">
    <citation type="submission" date="2021-02" db="EMBL/GenBank/DDBJ databases">
        <authorList>
            <person name="Nowell W R."/>
        </authorList>
    </citation>
    <scope>NUCLEOTIDE SEQUENCE</scope>
</reference>
<dbReference type="AlphaFoldDB" id="A0A813VIW4"/>
<organism evidence="4 5">
    <name type="scientific">Rotaria sordida</name>
    <dbReference type="NCBI Taxonomy" id="392033"/>
    <lineage>
        <taxon>Eukaryota</taxon>
        <taxon>Metazoa</taxon>
        <taxon>Spiralia</taxon>
        <taxon>Gnathifera</taxon>
        <taxon>Rotifera</taxon>
        <taxon>Eurotatoria</taxon>
        <taxon>Bdelloidea</taxon>
        <taxon>Philodinida</taxon>
        <taxon>Philodinidae</taxon>
        <taxon>Rotaria</taxon>
    </lineage>
</organism>
<dbReference type="InterPro" id="IPR036465">
    <property type="entry name" value="vWFA_dom_sf"/>
</dbReference>
<proteinExistence type="predicted"/>
<keyword evidence="1" id="KW-0732">Signal</keyword>
<feature type="chain" id="PRO_5032507544" evidence="1">
    <location>
        <begin position="23"/>
        <end position="903"/>
    </location>
</feature>
<feature type="signal peptide" evidence="1">
    <location>
        <begin position="1"/>
        <end position="22"/>
    </location>
</feature>
<gene>
    <name evidence="4" type="ORF">JXQ802_LOCUS6324</name>
</gene>
<dbReference type="PANTHER" id="PTHR45737:SF6">
    <property type="entry name" value="VON WILLEBRAND FACTOR A DOMAIN-CONTAINING PROTEIN 5A"/>
    <property type="match status" value="1"/>
</dbReference>
<dbReference type="PANTHER" id="PTHR45737">
    <property type="entry name" value="VON WILLEBRAND FACTOR A DOMAIN-CONTAINING PROTEIN 5A"/>
    <property type="match status" value="1"/>
</dbReference>
<evidence type="ECO:0000259" key="3">
    <source>
        <dbReference type="PROSITE" id="PS51468"/>
    </source>
</evidence>
<name>A0A813VIW4_9BILA</name>
<accession>A0A813VIW4</accession>
<dbReference type="PROSITE" id="PS50234">
    <property type="entry name" value="VWFA"/>
    <property type="match status" value="1"/>
</dbReference>
<evidence type="ECO:0000256" key="1">
    <source>
        <dbReference type="SAM" id="SignalP"/>
    </source>
</evidence>
<dbReference type="InterPro" id="IPR013694">
    <property type="entry name" value="VIT"/>
</dbReference>
<protein>
    <submittedName>
        <fullName evidence="4">Uncharacterized protein</fullName>
    </submittedName>
</protein>
<dbReference type="Pfam" id="PF08487">
    <property type="entry name" value="VIT"/>
    <property type="match status" value="1"/>
</dbReference>
<feature type="domain" description="VIT" evidence="3">
    <location>
        <begin position="111"/>
        <end position="241"/>
    </location>
</feature>
<evidence type="ECO:0000259" key="2">
    <source>
        <dbReference type="PROSITE" id="PS50234"/>
    </source>
</evidence>
<dbReference type="SUPFAM" id="SSF53300">
    <property type="entry name" value="vWA-like"/>
    <property type="match status" value="1"/>
</dbReference>
<dbReference type="PROSITE" id="PS51468">
    <property type="entry name" value="VIT"/>
    <property type="match status" value="1"/>
</dbReference>
<dbReference type="InterPro" id="IPR002035">
    <property type="entry name" value="VWF_A"/>
</dbReference>
<dbReference type="EMBL" id="CAJNOL010000099">
    <property type="protein sequence ID" value="CAF0843795.1"/>
    <property type="molecule type" value="Genomic_DNA"/>
</dbReference>
<evidence type="ECO:0000313" key="4">
    <source>
        <dbReference type="EMBL" id="CAF0843795.1"/>
    </source>
</evidence>
<feature type="domain" description="VWFA" evidence="2">
    <location>
        <begin position="386"/>
        <end position="566"/>
    </location>
</feature>
<dbReference type="SMART" id="SM00609">
    <property type="entry name" value="VIT"/>
    <property type="match status" value="1"/>
</dbReference>
<comment type="caution">
    <text evidence="4">The sequence shown here is derived from an EMBL/GenBank/DDBJ whole genome shotgun (WGS) entry which is preliminary data.</text>
</comment>
<dbReference type="Pfam" id="PF13768">
    <property type="entry name" value="VWA_3"/>
    <property type="match status" value="1"/>
</dbReference>
<keyword evidence="5" id="KW-1185">Reference proteome</keyword>
<sequence>MNIISIEIIVLVLAIVTIISHTETTIKRSKFSQNIGFRSCQKPKNGQHICFCGKNNVTFDRLKGERCNKGQVIKKESQKSNTSKINGLRLVTKAIHQSARDDNKNVQCIGLRYKPLLNETQQAYVPLRNVSVEAWIDSFAADVTLTQIFVNQEENPIEAIYVFPIEENGAVYSFTAEIDNRTITAVLKEKKKAEEEYKSAVEQGQTAVLMRQSQETLDTFTVNVGALPPGKECRVKITYVAELDLIDGNSIRFVVPTTIAPRYNPSLGRLQTPDGTPAEYVQNTSYSMSFQAHVLRGDEHKIKQVANLSHPVKVNVTRQSIDVSSMGIALDRDIILDIDLPDNRPLTRSVIEQYNDTSKYAVLLAFTPRLSDFIKISNGKDETNTEFIFIVDCSGSMTEDSRIGLAREAMLLFIRSLPVGAHFNIIRFGSNFDILFKNESMTAVYDEQTAKEAENLTRSMQANFGGTELLEPLKHLKDHPPIKGRSRQILLLTDGEISNTNEVIELCRSMSSTTRIFSFGLGHSPSRSLVKGLARATNGYFVFVPPNSKVDTYVGSQLGRALQPSLVNARLEWYGLSTTGLQAPKTIPPLYINDRVLIYQLLEGDELKNQNISVTLFVGDHKIDSIKLLSNSVHKQDTIRRLAAKALIQELQHEKSNTSDTENNSTLEQRITTLSMNHQILSPYTAFVGVETTSPKNNNTASKVRHIPIQISKGDEHLFESPSLYSFGHRPSHYFAYRRVAGSRPSSGSSHHYSGMPMAIGMSGYPGQVGLPAPQQAGNAWMHSYALQDSKASSTIATTTPPLSTDPVRWLIDQQSFNGAWILNENDIKKLTNGKSLSTFTSNVTKSKDALTTALAIALLELKHTDQKNLWYGIVEKGRKRLSGFGLSNDQINSLINEIKNKL</sequence>
<dbReference type="Proteomes" id="UP000663870">
    <property type="component" value="Unassembled WGS sequence"/>
</dbReference>
<dbReference type="SMART" id="SM00327">
    <property type="entry name" value="VWA"/>
    <property type="match status" value="1"/>
</dbReference>
<evidence type="ECO:0000313" key="5">
    <source>
        <dbReference type="Proteomes" id="UP000663870"/>
    </source>
</evidence>